<dbReference type="Pfam" id="PF14213">
    <property type="entry name" value="DUF4325"/>
    <property type="match status" value="1"/>
</dbReference>
<sequence>MITVKVLDFSEYPGLRHCSVSDDSGEEFYHKILNKKFYEALEKNESLLIDLDFTAGYAPSFLDEAIGNLVYDFSLDKVKQILNIKSDEEPDWIHKLKTETYPQWENRRVKKEAPKKTGKHEQWYRWDNNKIIMVSR</sequence>
<dbReference type="Proteomes" id="UP001597342">
    <property type="component" value="Unassembled WGS sequence"/>
</dbReference>
<proteinExistence type="predicted"/>
<dbReference type="InterPro" id="IPR025474">
    <property type="entry name" value="DUF4325"/>
</dbReference>
<protein>
    <submittedName>
        <fullName evidence="2">STAS-like domain-containing protein</fullName>
    </submittedName>
</protein>
<evidence type="ECO:0000313" key="2">
    <source>
        <dbReference type="EMBL" id="MFD2101408.1"/>
    </source>
</evidence>
<dbReference type="RefSeq" id="WP_379831989.1">
    <property type="nucleotide sequence ID" value="NZ_JBHUHU010000005.1"/>
</dbReference>
<dbReference type="EMBL" id="JBHUHU010000005">
    <property type="protein sequence ID" value="MFD2101408.1"/>
    <property type="molecule type" value="Genomic_DNA"/>
</dbReference>
<gene>
    <name evidence="2" type="ORF">ACFSJE_16590</name>
</gene>
<accession>A0ABW4Y4E1</accession>
<feature type="domain" description="DUF4325" evidence="1">
    <location>
        <begin position="25"/>
        <end position="92"/>
    </location>
</feature>
<comment type="caution">
    <text evidence="2">The sequence shown here is derived from an EMBL/GenBank/DDBJ whole genome shotgun (WGS) entry which is preliminary data.</text>
</comment>
<keyword evidence="3" id="KW-1185">Reference proteome</keyword>
<evidence type="ECO:0000313" key="3">
    <source>
        <dbReference type="Proteomes" id="UP001597342"/>
    </source>
</evidence>
<reference evidence="3" key="1">
    <citation type="journal article" date="2019" name="Int. J. Syst. Evol. Microbiol.">
        <title>The Global Catalogue of Microorganisms (GCM) 10K type strain sequencing project: providing services to taxonomists for standard genome sequencing and annotation.</title>
        <authorList>
            <consortium name="The Broad Institute Genomics Platform"/>
            <consortium name="The Broad Institute Genome Sequencing Center for Infectious Disease"/>
            <person name="Wu L."/>
            <person name="Ma J."/>
        </authorList>
    </citation>
    <scope>NUCLEOTIDE SEQUENCE [LARGE SCALE GENOMIC DNA]</scope>
    <source>
        <strain evidence="3">JCM 3389</strain>
    </source>
</reference>
<organism evidence="2 3">
    <name type="scientific">Flagellimonas iocasae</name>
    <dbReference type="NCBI Taxonomy" id="2055905"/>
    <lineage>
        <taxon>Bacteria</taxon>
        <taxon>Pseudomonadati</taxon>
        <taxon>Bacteroidota</taxon>
        <taxon>Flavobacteriia</taxon>
        <taxon>Flavobacteriales</taxon>
        <taxon>Flavobacteriaceae</taxon>
        <taxon>Flagellimonas</taxon>
    </lineage>
</organism>
<evidence type="ECO:0000259" key="1">
    <source>
        <dbReference type="Pfam" id="PF14213"/>
    </source>
</evidence>
<name>A0ABW4Y4E1_9FLAO</name>